<evidence type="ECO:0000256" key="8">
    <source>
        <dbReference type="ARBA" id="ARBA00036696"/>
    </source>
</evidence>
<organism evidence="18">
    <name type="scientific">Mucochytrium quahogii</name>
    <dbReference type="NCBI Taxonomy" id="96639"/>
    <lineage>
        <taxon>Eukaryota</taxon>
        <taxon>Sar</taxon>
        <taxon>Stramenopiles</taxon>
        <taxon>Bigyra</taxon>
        <taxon>Labyrinthulomycetes</taxon>
        <taxon>Thraustochytrida</taxon>
        <taxon>Thraustochytriidae</taxon>
        <taxon>Mucochytrium</taxon>
    </lineage>
</organism>
<comment type="similarity">
    <text evidence="12">Belongs to the carbon-nitrogen hydrolase superfamily. BUP family.</text>
</comment>
<comment type="catalytic activity">
    <reaction evidence="11">
        <text>3-(carbamoylamino)-2-methylpropanoate + H2O + 2 H(+) = (R)-3-amino-2-methylpropanoate + NH4(+) + CO2</text>
        <dbReference type="Rhea" id="RHEA:37339"/>
        <dbReference type="ChEBI" id="CHEBI:15377"/>
        <dbReference type="ChEBI" id="CHEBI:15378"/>
        <dbReference type="ChEBI" id="CHEBI:16526"/>
        <dbReference type="ChEBI" id="CHEBI:28938"/>
        <dbReference type="ChEBI" id="CHEBI:57731"/>
        <dbReference type="ChEBI" id="CHEBI:74414"/>
        <dbReference type="EC" id="3.5.1.6"/>
    </reaction>
</comment>
<evidence type="ECO:0000256" key="12">
    <source>
        <dbReference type="ARBA" id="ARBA00061249"/>
    </source>
</evidence>
<evidence type="ECO:0000256" key="14">
    <source>
        <dbReference type="ARBA" id="ARBA00074804"/>
    </source>
</evidence>
<dbReference type="FunFam" id="3.20.20.140:FF:000001">
    <property type="entry name" value="Dihydropyrimidinase like 3"/>
    <property type="match status" value="1"/>
</dbReference>
<feature type="domain" description="CN hydrolase" evidence="17">
    <location>
        <begin position="584"/>
        <end position="855"/>
    </location>
</feature>
<dbReference type="InterPro" id="IPR011059">
    <property type="entry name" value="Metal-dep_hydrolase_composite"/>
</dbReference>
<dbReference type="InterPro" id="IPR011778">
    <property type="entry name" value="Hydantoinase/dihydroPyrase"/>
</dbReference>
<comment type="catalytic activity">
    <reaction evidence="8">
        <text>5,6-dihydrouracil + H2O = 3-(carbamoylamino)propanoate + H(+)</text>
        <dbReference type="Rhea" id="RHEA:16121"/>
        <dbReference type="ChEBI" id="CHEBI:11892"/>
        <dbReference type="ChEBI" id="CHEBI:15377"/>
        <dbReference type="ChEBI" id="CHEBI:15378"/>
        <dbReference type="ChEBI" id="CHEBI:15901"/>
        <dbReference type="EC" id="3.5.2.2"/>
    </reaction>
</comment>
<keyword evidence="7" id="KW-0862">Zinc</keyword>
<evidence type="ECO:0000256" key="10">
    <source>
        <dbReference type="ARBA" id="ARBA00050540"/>
    </source>
</evidence>
<evidence type="ECO:0000256" key="7">
    <source>
        <dbReference type="ARBA" id="ARBA00022833"/>
    </source>
</evidence>
<evidence type="ECO:0000256" key="3">
    <source>
        <dbReference type="ARBA" id="ARBA00008829"/>
    </source>
</evidence>
<evidence type="ECO:0000256" key="5">
    <source>
        <dbReference type="ARBA" id="ARBA00022723"/>
    </source>
</evidence>
<feature type="modified residue" description="N6-carboxylysine" evidence="16">
    <location>
        <position position="175"/>
    </location>
</feature>
<protein>
    <recommendedName>
        <fullName evidence="14">Beta-ureidopropionase</fullName>
        <ecNumber evidence="13">3.5.1.6</ecNumber>
        <ecNumber evidence="9">3.5.2.2</ecNumber>
    </recommendedName>
    <alternativeName>
        <fullName evidence="15">N-carbamoyl-beta-alanine amidohydrolase</fullName>
    </alternativeName>
</protein>
<dbReference type="Gene3D" id="3.20.20.140">
    <property type="entry name" value="Metal-dependent hydrolases"/>
    <property type="match status" value="1"/>
</dbReference>
<dbReference type="CDD" id="cd01314">
    <property type="entry name" value="D-HYD"/>
    <property type="match status" value="1"/>
</dbReference>
<dbReference type="GO" id="GO:0006208">
    <property type="term" value="P:pyrimidine nucleobase catabolic process"/>
    <property type="evidence" value="ECO:0007669"/>
    <property type="project" value="TreeGrafter"/>
</dbReference>
<evidence type="ECO:0000256" key="11">
    <source>
        <dbReference type="ARBA" id="ARBA00050552"/>
    </source>
</evidence>
<dbReference type="GO" id="GO:0005829">
    <property type="term" value="C:cytosol"/>
    <property type="evidence" value="ECO:0007669"/>
    <property type="project" value="TreeGrafter"/>
</dbReference>
<dbReference type="SUPFAM" id="SSF56317">
    <property type="entry name" value="Carbon-nitrogen hydrolase"/>
    <property type="match status" value="1"/>
</dbReference>
<dbReference type="GO" id="GO:0004157">
    <property type="term" value="F:dihydropyrimidinase activity"/>
    <property type="evidence" value="ECO:0007669"/>
    <property type="project" value="UniProtKB-EC"/>
</dbReference>
<dbReference type="PROSITE" id="PS50263">
    <property type="entry name" value="CN_HYDROLASE"/>
    <property type="match status" value="1"/>
</dbReference>
<dbReference type="InterPro" id="IPR036526">
    <property type="entry name" value="C-N_Hydrolase_sf"/>
</dbReference>
<dbReference type="PANTHER" id="PTHR11647:SF1">
    <property type="entry name" value="COLLAPSIN RESPONSE MEDIATOR PROTEIN"/>
    <property type="match status" value="1"/>
</dbReference>
<dbReference type="Pfam" id="PF00795">
    <property type="entry name" value="CN_hydrolase"/>
    <property type="match status" value="1"/>
</dbReference>
<dbReference type="Pfam" id="PF01979">
    <property type="entry name" value="Amidohydro_1"/>
    <property type="match status" value="1"/>
</dbReference>
<evidence type="ECO:0000256" key="4">
    <source>
        <dbReference type="ARBA" id="ARBA00011881"/>
    </source>
</evidence>
<comment type="subunit">
    <text evidence="4">Homotetramer.</text>
</comment>
<comment type="PTM">
    <text evidence="16">Carbamylation allows a single lysine to coordinate two divalent metal cations.</text>
</comment>
<dbReference type="AlphaFoldDB" id="A0A7S2RXV2"/>
<evidence type="ECO:0000256" key="1">
    <source>
        <dbReference type="ARBA" id="ARBA00001947"/>
    </source>
</evidence>
<dbReference type="SUPFAM" id="SSF51338">
    <property type="entry name" value="Composite domain of metallo-dependent hydrolases"/>
    <property type="match status" value="1"/>
</dbReference>
<gene>
    <name evidence="18" type="ORF">QSP1433_LOCUS8169</name>
</gene>
<dbReference type="SUPFAM" id="SSF51556">
    <property type="entry name" value="Metallo-dependent hydrolases"/>
    <property type="match status" value="1"/>
</dbReference>
<keyword evidence="5" id="KW-0479">Metal-binding</keyword>
<dbReference type="NCBIfam" id="TIGR02033">
    <property type="entry name" value="D-hydantoinase"/>
    <property type="match status" value="1"/>
</dbReference>
<dbReference type="Gene3D" id="2.30.40.10">
    <property type="entry name" value="Urease, subunit C, domain 1"/>
    <property type="match status" value="1"/>
</dbReference>
<dbReference type="FunFam" id="3.60.110.10:FF:000008">
    <property type="entry name" value="Beta-alanine synthase"/>
    <property type="match status" value="1"/>
</dbReference>
<dbReference type="EC" id="3.5.1.6" evidence="13"/>
<reference evidence="18" key="1">
    <citation type="submission" date="2021-01" db="EMBL/GenBank/DDBJ databases">
        <authorList>
            <person name="Corre E."/>
            <person name="Pelletier E."/>
            <person name="Niang G."/>
            <person name="Scheremetjew M."/>
            <person name="Finn R."/>
            <person name="Kale V."/>
            <person name="Holt S."/>
            <person name="Cochrane G."/>
            <person name="Meng A."/>
            <person name="Brown T."/>
            <person name="Cohen L."/>
        </authorList>
    </citation>
    <scope>NUCLEOTIDE SEQUENCE</scope>
    <source>
        <strain evidence="18">NY070348D</strain>
    </source>
</reference>
<comment type="similarity">
    <text evidence="3">Belongs to the metallo-dependent hydrolases superfamily. Hydantoinase/dihydropyrimidinase family.</text>
</comment>
<sequence length="886" mass="98218">MMSLGANRAHHLRRCVQRVWGRGFSSLIVRNGTIVNADREFSGDVLIKDGKIAAVADRIDGDAEATVVDATGKYVIPGGIDPHVHLEMPFMGTTSVDDYMAGTRAALAGGTTTLIDFIIPRKGQDLVEAYDEWQARALGECCCDYSFHCGLTYWDETVPKGMDVLVNQKGISSFKMFMAYKGTLQLNDEESFKVLETAKKLGALTMVHAEGADAVEWGQKHVQDAGVLGPEGHYLSRPDEVEAEATHRMITFAAQVNQPLYVVHVQSVLAANEVARGRRKGAVVFGETLAAALGVDGRELYDPEYRHAAGYVMSPPLNPDPKTKVELMQRLAAGELQVVSTDNCTFNSRQKEMGLDTFCKIPNGVNGIEDRLAVVWNNGVRKGYLSPSDFVRVTSTQAAMLFNMYPRKGVIQPGADADLVIWDPEVSRVVSKNTHHHAVDFNIFEGMELYGVADTTISGGEIKYRHGDTNADIEQFKGTGKLIKRQPGGYAFKRIRMRDELLDPAKHKVDRGKQLASLDQVLMQAPEKDEVARVLYGSTAKKLTEPTPLPQDAFQLAKTNDFELSGSFPLLSQVQEESRSPRIVRVAAIQNKIVLPTDKPVLQQKHALMDRIETMINTAALAKVNVLCLQECWTAPFFFCTREKYPWIELAEDPLEGESTQMIKRLAKEHDMVIISPILEKDAKQGVLHNSCVFVDNNGQVLGIHRKNHIPRVGDFNESSYYMEGDTGHPVFETEFGKVAANICYGRHHPLNWLAFGLNGAEIVFNPSATVGGLSEPLWGIEARNAAIANHYFTVAINRVGTEVFPHEFTSGDGKASHKDFGHFYGSSYITAPSGERTPGLSRVKDGILISDLDLNMCDQVKQQWQFALTSRLDYYADFLKRFVQR</sequence>
<evidence type="ECO:0000313" key="18">
    <source>
        <dbReference type="EMBL" id="CAD9683710.1"/>
    </source>
</evidence>
<dbReference type="GO" id="GO:0003837">
    <property type="term" value="F:beta-ureidopropionase activity"/>
    <property type="evidence" value="ECO:0007669"/>
    <property type="project" value="UniProtKB-EC"/>
</dbReference>
<dbReference type="Gene3D" id="3.60.110.10">
    <property type="entry name" value="Carbon-nitrogen hydrolase"/>
    <property type="match status" value="1"/>
</dbReference>
<comment type="catalytic activity">
    <reaction evidence="10">
        <text>3-(carbamoylamino)propanoate + H2O + 2 H(+) = beta-alanine + NH4(+) + CO2</text>
        <dbReference type="Rhea" id="RHEA:11184"/>
        <dbReference type="ChEBI" id="CHEBI:11892"/>
        <dbReference type="ChEBI" id="CHEBI:15377"/>
        <dbReference type="ChEBI" id="CHEBI:15378"/>
        <dbReference type="ChEBI" id="CHEBI:16526"/>
        <dbReference type="ChEBI" id="CHEBI:28938"/>
        <dbReference type="ChEBI" id="CHEBI:57966"/>
        <dbReference type="EC" id="3.5.1.6"/>
    </reaction>
</comment>
<proteinExistence type="inferred from homology"/>
<evidence type="ECO:0000256" key="9">
    <source>
        <dbReference type="ARBA" id="ARBA00039113"/>
    </source>
</evidence>
<evidence type="ECO:0000256" key="13">
    <source>
        <dbReference type="ARBA" id="ARBA00066985"/>
    </source>
</evidence>
<comment type="pathway">
    <text evidence="2">Amino-acid biosynthesis; beta-alanine biosynthesis.</text>
</comment>
<evidence type="ECO:0000259" key="17">
    <source>
        <dbReference type="PROSITE" id="PS50263"/>
    </source>
</evidence>
<dbReference type="GO" id="GO:0046872">
    <property type="term" value="F:metal ion binding"/>
    <property type="evidence" value="ECO:0007669"/>
    <property type="project" value="UniProtKB-KW"/>
</dbReference>
<dbReference type="PANTHER" id="PTHR11647">
    <property type="entry name" value="HYDRANTOINASE/DIHYDROPYRIMIDINASE FAMILY MEMBER"/>
    <property type="match status" value="1"/>
</dbReference>
<accession>A0A7S2RXV2</accession>
<dbReference type="InterPro" id="IPR032466">
    <property type="entry name" value="Metal_Hydrolase"/>
</dbReference>
<evidence type="ECO:0000256" key="2">
    <source>
        <dbReference type="ARBA" id="ARBA00004668"/>
    </source>
</evidence>
<dbReference type="EC" id="3.5.2.2" evidence="9"/>
<evidence type="ECO:0000256" key="6">
    <source>
        <dbReference type="ARBA" id="ARBA00022801"/>
    </source>
</evidence>
<dbReference type="InterPro" id="IPR003010">
    <property type="entry name" value="C-N_Hydrolase"/>
</dbReference>
<dbReference type="EMBL" id="HBHK01013013">
    <property type="protein sequence ID" value="CAD9683710.1"/>
    <property type="molecule type" value="Transcribed_RNA"/>
</dbReference>
<evidence type="ECO:0000256" key="16">
    <source>
        <dbReference type="PIRSR" id="PIRSR611778-50"/>
    </source>
</evidence>
<evidence type="ECO:0000256" key="15">
    <source>
        <dbReference type="ARBA" id="ARBA00075038"/>
    </source>
</evidence>
<dbReference type="InterPro" id="IPR050378">
    <property type="entry name" value="Metallo-dep_Hydrolases_sf"/>
</dbReference>
<name>A0A7S2RXV2_9STRA</name>
<keyword evidence="6" id="KW-0378">Hydrolase</keyword>
<dbReference type="InterPro" id="IPR006680">
    <property type="entry name" value="Amidohydro-rel"/>
</dbReference>
<comment type="cofactor">
    <cofactor evidence="1">
        <name>Zn(2+)</name>
        <dbReference type="ChEBI" id="CHEBI:29105"/>
    </cofactor>
</comment>